<dbReference type="Gene3D" id="2.40.30.10">
    <property type="entry name" value="Translation factors"/>
    <property type="match status" value="1"/>
</dbReference>
<dbReference type="InterPro" id="IPR000640">
    <property type="entry name" value="EFG_V-like"/>
</dbReference>
<dbReference type="GO" id="GO:0006412">
    <property type="term" value="P:translation"/>
    <property type="evidence" value="ECO:0007669"/>
    <property type="project" value="UniProtKB-KW"/>
</dbReference>
<sequence>MPFLNLGIVAHVDAGKTSLTERLLYAGGVIDAVGSVDAGTTRTDSLDLERRRGITIKTAVASFPLGDRIVNLIDTPGHPDFIAEVERALRVLDGAVLVISAVEGVQAQTRVLLRTLRRLRVPTLIFVNKIDRAGARYDDVLDEIARRLTPGIVPVSGARNLGTPQASAHPLHHTDPTFTARLIDLADDPELLARWLQDETAIPYATLRDVLRSCTRKAEISPVFFGSAVTGAGVDTLLHGLTDLLPPATGDPDGPLSGTVFKIERDRAGSRVAYVRMFNGTLHVRDHLPHGVVTAIEPISTQPPTAANPSRDRATPFTSAHPTSTHPTDAGLGEVARSGGPARSGGAGPLKRAARSDGVGRSSGGGRSTESGRPRGVAVAAGEIAKVHGLRTVRIGDVIGDGRAAGDGGLFAPPTLETVVVAGRDSQRRALHAALTEMAEQDPLIDLRRDERRGELVVSLYGEVQKEVLETTLAEEYGIAVEFRESSVLHVERPVGTGRAIEILGQGSHPYLATLELVVEPGEPGSEVAFELDVPIEQVPIHLFKTEAFFSEALEETLRRTLVQGLHGWPVIGVRVRVVRTGFTAPETGAGDYRKLLPLVVMSALVEAGTVVCEPVHRFRLDGPAGTLSAVLAVFGRYLESSLVDGPTFVIEGRVPAARLRSLETAVPGLTHGEGVLETTFDSYRPVAPPYPTRERWDDNPLDRREYLLRVERRLRL</sequence>
<dbReference type="InterPro" id="IPR000795">
    <property type="entry name" value="T_Tr_GTP-bd_dom"/>
</dbReference>
<comment type="caution">
    <text evidence="6">The sequence shown here is derived from an EMBL/GenBank/DDBJ whole genome shotgun (WGS) entry which is preliminary data.</text>
</comment>
<dbReference type="Proteomes" id="UP000542742">
    <property type="component" value="Unassembled WGS sequence"/>
</dbReference>
<dbReference type="GO" id="GO:0005525">
    <property type="term" value="F:GTP binding"/>
    <property type="evidence" value="ECO:0007669"/>
    <property type="project" value="UniProtKB-KW"/>
</dbReference>
<evidence type="ECO:0000313" key="6">
    <source>
        <dbReference type="EMBL" id="MBB4698440.1"/>
    </source>
</evidence>
<evidence type="ECO:0000259" key="5">
    <source>
        <dbReference type="PROSITE" id="PS51722"/>
    </source>
</evidence>
<dbReference type="SUPFAM" id="SSF50447">
    <property type="entry name" value="Translation proteins"/>
    <property type="match status" value="1"/>
</dbReference>
<accession>A0A7W7G7F0</accession>
<dbReference type="InterPro" id="IPR014721">
    <property type="entry name" value="Ribsml_uS5_D2-typ_fold_subgr"/>
</dbReference>
<feature type="region of interest" description="Disordered" evidence="4">
    <location>
        <begin position="299"/>
        <end position="376"/>
    </location>
</feature>
<dbReference type="SUPFAM" id="SSF54211">
    <property type="entry name" value="Ribosomal protein S5 domain 2-like"/>
    <property type="match status" value="1"/>
</dbReference>
<dbReference type="Pfam" id="PF00679">
    <property type="entry name" value="EFG_C"/>
    <property type="match status" value="1"/>
</dbReference>
<dbReference type="NCBIfam" id="TIGR00231">
    <property type="entry name" value="small_GTP"/>
    <property type="match status" value="1"/>
</dbReference>
<dbReference type="PANTHER" id="PTHR43261">
    <property type="entry name" value="TRANSLATION ELONGATION FACTOR G-RELATED"/>
    <property type="match status" value="1"/>
</dbReference>
<protein>
    <submittedName>
        <fullName evidence="6">Ribosomal protection tetracycline resistance protein</fullName>
    </submittedName>
</protein>
<dbReference type="Gene3D" id="3.30.230.10">
    <property type="match status" value="1"/>
</dbReference>
<dbReference type="PRINTS" id="PR01037">
    <property type="entry name" value="TCRTETOQM"/>
</dbReference>
<proteinExistence type="predicted"/>
<feature type="domain" description="Tr-type G" evidence="5">
    <location>
        <begin position="1"/>
        <end position="249"/>
    </location>
</feature>
<feature type="compositionally biased region" description="Polar residues" evidence="4">
    <location>
        <begin position="316"/>
        <end position="327"/>
    </location>
</feature>
<dbReference type="EMBL" id="JACHMF010000001">
    <property type="protein sequence ID" value="MBB4698440.1"/>
    <property type="molecule type" value="Genomic_DNA"/>
</dbReference>
<feature type="compositionally biased region" description="Polar residues" evidence="4">
    <location>
        <begin position="299"/>
        <end position="308"/>
    </location>
</feature>
<dbReference type="SUPFAM" id="SSF52540">
    <property type="entry name" value="P-loop containing nucleoside triphosphate hydrolases"/>
    <property type="match status" value="1"/>
</dbReference>
<name>A0A7W7G7F0_9ACTN</name>
<dbReference type="Pfam" id="PF03764">
    <property type="entry name" value="EFG_IV"/>
    <property type="match status" value="1"/>
</dbReference>
<dbReference type="InterPro" id="IPR009000">
    <property type="entry name" value="Transl_B-barrel_sf"/>
</dbReference>
<dbReference type="Pfam" id="PF14492">
    <property type="entry name" value="EFG_III"/>
    <property type="match status" value="1"/>
</dbReference>
<evidence type="ECO:0000256" key="3">
    <source>
        <dbReference type="ARBA" id="ARBA00023134"/>
    </source>
</evidence>
<dbReference type="InterPro" id="IPR035647">
    <property type="entry name" value="EFG_III/V"/>
</dbReference>
<keyword evidence="3" id="KW-0342">GTP-binding</keyword>
<dbReference type="Pfam" id="PF00009">
    <property type="entry name" value="GTP_EFTU"/>
    <property type="match status" value="1"/>
</dbReference>
<dbReference type="PROSITE" id="PS51722">
    <property type="entry name" value="G_TR_2"/>
    <property type="match status" value="1"/>
</dbReference>
<evidence type="ECO:0000313" key="7">
    <source>
        <dbReference type="Proteomes" id="UP000542742"/>
    </source>
</evidence>
<dbReference type="InterPro" id="IPR020568">
    <property type="entry name" value="Ribosomal_Su5_D2-typ_SF"/>
</dbReference>
<dbReference type="InterPro" id="IPR027417">
    <property type="entry name" value="P-loop_NTPase"/>
</dbReference>
<dbReference type="GO" id="GO:0003924">
    <property type="term" value="F:GTPase activity"/>
    <property type="evidence" value="ECO:0007669"/>
    <property type="project" value="InterPro"/>
</dbReference>
<organism evidence="6 7">
    <name type="scientific">Paractinoplanes abujensis</name>
    <dbReference type="NCBI Taxonomy" id="882441"/>
    <lineage>
        <taxon>Bacteria</taxon>
        <taxon>Bacillati</taxon>
        <taxon>Actinomycetota</taxon>
        <taxon>Actinomycetes</taxon>
        <taxon>Micromonosporales</taxon>
        <taxon>Micromonosporaceae</taxon>
        <taxon>Paractinoplanes</taxon>
    </lineage>
</organism>
<dbReference type="PRINTS" id="PR00315">
    <property type="entry name" value="ELONGATNFCT"/>
</dbReference>
<dbReference type="GO" id="GO:0032790">
    <property type="term" value="P:ribosome disassembly"/>
    <property type="evidence" value="ECO:0007669"/>
    <property type="project" value="TreeGrafter"/>
</dbReference>
<keyword evidence="1" id="KW-0547">Nucleotide-binding</keyword>
<gene>
    <name evidence="6" type="ORF">BKA14_008588</name>
</gene>
<keyword evidence="7" id="KW-1185">Reference proteome</keyword>
<dbReference type="PROSITE" id="PS00301">
    <property type="entry name" value="G_TR_1"/>
    <property type="match status" value="1"/>
</dbReference>
<dbReference type="InterPro" id="IPR005225">
    <property type="entry name" value="Small_GTP-bd"/>
</dbReference>
<dbReference type="InterPro" id="IPR041095">
    <property type="entry name" value="EFG_II"/>
</dbReference>
<reference evidence="6 7" key="1">
    <citation type="submission" date="2020-08" db="EMBL/GenBank/DDBJ databases">
        <title>Sequencing the genomes of 1000 actinobacteria strains.</title>
        <authorList>
            <person name="Klenk H.-P."/>
        </authorList>
    </citation>
    <scope>NUCLEOTIDE SEQUENCE [LARGE SCALE GENOMIC DNA]</scope>
    <source>
        <strain evidence="6 7">DSM 45518</strain>
    </source>
</reference>
<dbReference type="Gene3D" id="3.40.50.300">
    <property type="entry name" value="P-loop containing nucleotide triphosphate hydrolases"/>
    <property type="match status" value="1"/>
</dbReference>
<dbReference type="RefSeq" id="WP_184956437.1">
    <property type="nucleotide sequence ID" value="NZ_BOMC01000024.1"/>
</dbReference>
<keyword evidence="2" id="KW-0648">Protein biosynthesis</keyword>
<dbReference type="AlphaFoldDB" id="A0A7W7G7F0"/>
<evidence type="ECO:0000256" key="4">
    <source>
        <dbReference type="SAM" id="MobiDB-lite"/>
    </source>
</evidence>
<dbReference type="SUPFAM" id="SSF54980">
    <property type="entry name" value="EF-G C-terminal domain-like"/>
    <property type="match status" value="2"/>
</dbReference>
<evidence type="ECO:0000256" key="2">
    <source>
        <dbReference type="ARBA" id="ARBA00022917"/>
    </source>
</evidence>
<dbReference type="PANTHER" id="PTHR43261:SF1">
    <property type="entry name" value="RIBOSOME-RELEASING FACTOR 2, MITOCHONDRIAL"/>
    <property type="match status" value="1"/>
</dbReference>
<dbReference type="Gene3D" id="3.30.70.870">
    <property type="entry name" value="Elongation Factor G (Translational Gtpase), domain 3"/>
    <property type="match status" value="1"/>
</dbReference>
<dbReference type="InterPro" id="IPR005517">
    <property type="entry name" value="Transl_elong_EFG/EF2_IV"/>
</dbReference>
<dbReference type="InterPro" id="IPR031157">
    <property type="entry name" value="G_TR_CS"/>
</dbReference>
<evidence type="ECO:0000256" key="1">
    <source>
        <dbReference type="ARBA" id="ARBA00022741"/>
    </source>
</evidence>